<feature type="region of interest" description="Disordered" evidence="2">
    <location>
        <begin position="347"/>
        <end position="374"/>
    </location>
</feature>
<comment type="caution">
    <text evidence="3">The sequence shown here is derived from an EMBL/GenBank/DDBJ whole genome shotgun (WGS) entry which is preliminary data.</text>
</comment>
<dbReference type="PANTHER" id="PTHR11781:SF22">
    <property type="entry name" value="TYPE I IODOTHYRONINE DEIODINASE"/>
    <property type="match status" value="1"/>
</dbReference>
<name>A0AAN9C1L6_9CAEN</name>
<comment type="function">
    <text evidence="1">Responsible for the deiodination of T4 (3,5,3',5'-tetraiodothyronine).</text>
</comment>
<evidence type="ECO:0000313" key="4">
    <source>
        <dbReference type="Proteomes" id="UP001374579"/>
    </source>
</evidence>
<sequence length="391" mass="44932">MARWFYYLFVFFGLVVLKLCISLPVPPLSLLAGRLEGYLEWWADLDFKFNGRFFDWSSIPDMTRAFASERGREAYKGKQAPNVKLVFVDRTPCHLYNFVRPYRPLVINFISHVDEPFWTEMKAFNDMARRMSWMVDFLTVVVGCGIASSKSDWSQMLDIEPVSCIHHHYCMHDRKTVATFLVEAGVAGDLVYDTPSNDAMQKYATFPERIYVIYKNVITYVGERGGDHGGYKVEEVRRYLWQLYRRVRMERERDGPQRRKNASGETTSTSTSLGSDDPRHPSNVKKFKFITPTKGSGSGSCTDAEEEEEGSGSGESGLSYEDTSVLLKVLPGPSILRKTDDEIFIRPAYDQDDPSNARSYSELEVAEERQSDDKKHLLRRDFIDQKNLCLL</sequence>
<dbReference type="GO" id="GO:0004800">
    <property type="term" value="F:thyroxine 5'-deiodinase activity"/>
    <property type="evidence" value="ECO:0007669"/>
    <property type="project" value="InterPro"/>
</dbReference>
<evidence type="ECO:0000313" key="3">
    <source>
        <dbReference type="EMBL" id="KAK7115074.1"/>
    </source>
</evidence>
<keyword evidence="4" id="KW-1185">Reference proteome</keyword>
<dbReference type="Proteomes" id="UP001374579">
    <property type="component" value="Unassembled WGS sequence"/>
</dbReference>
<keyword evidence="1" id="KW-0893">Thyroid hormones biosynthesis</keyword>
<reference evidence="3 4" key="1">
    <citation type="submission" date="2024-02" db="EMBL/GenBank/DDBJ databases">
        <title>Chromosome-scale genome assembly of the rough periwinkle Littorina saxatilis.</title>
        <authorList>
            <person name="De Jode A."/>
            <person name="Faria R."/>
            <person name="Formenti G."/>
            <person name="Sims Y."/>
            <person name="Smith T.P."/>
            <person name="Tracey A."/>
            <person name="Wood J.M.D."/>
            <person name="Zagrodzka Z.B."/>
            <person name="Johannesson K."/>
            <person name="Butlin R.K."/>
            <person name="Leder E.H."/>
        </authorList>
    </citation>
    <scope>NUCLEOTIDE SEQUENCE [LARGE SCALE GENOMIC DNA]</scope>
    <source>
        <strain evidence="3">Snail1</strain>
        <tissue evidence="3">Muscle</tissue>
    </source>
</reference>
<proteinExistence type="inferred from homology"/>
<organism evidence="3 4">
    <name type="scientific">Littorina saxatilis</name>
    <dbReference type="NCBI Taxonomy" id="31220"/>
    <lineage>
        <taxon>Eukaryota</taxon>
        <taxon>Metazoa</taxon>
        <taxon>Spiralia</taxon>
        <taxon>Lophotrochozoa</taxon>
        <taxon>Mollusca</taxon>
        <taxon>Gastropoda</taxon>
        <taxon>Caenogastropoda</taxon>
        <taxon>Littorinimorpha</taxon>
        <taxon>Littorinoidea</taxon>
        <taxon>Littorinidae</taxon>
        <taxon>Littorina</taxon>
    </lineage>
</organism>
<dbReference type="GO" id="GO:0042403">
    <property type="term" value="P:thyroid hormone metabolic process"/>
    <property type="evidence" value="ECO:0007669"/>
    <property type="project" value="TreeGrafter"/>
</dbReference>
<dbReference type="EMBL" id="JBAMIC010000001">
    <property type="protein sequence ID" value="KAK7115074.1"/>
    <property type="molecule type" value="Genomic_DNA"/>
</dbReference>
<gene>
    <name evidence="3" type="ORF">V1264_001015</name>
</gene>
<feature type="region of interest" description="Disordered" evidence="2">
    <location>
        <begin position="251"/>
        <end position="319"/>
    </location>
</feature>
<protein>
    <recommendedName>
        <fullName evidence="1">Iodothyronine deiodinase</fullName>
    </recommendedName>
</protein>
<dbReference type="AlphaFoldDB" id="A0AAN9C1L6"/>
<evidence type="ECO:0000256" key="1">
    <source>
        <dbReference type="RuleBase" id="RU000676"/>
    </source>
</evidence>
<keyword evidence="1" id="KW-0712">Selenocysteine</keyword>
<dbReference type="InterPro" id="IPR000643">
    <property type="entry name" value="Iodothyronine_deiodinase"/>
</dbReference>
<dbReference type="Gene3D" id="3.40.30.10">
    <property type="entry name" value="Glutaredoxin"/>
    <property type="match status" value="1"/>
</dbReference>
<accession>A0AAN9C1L6</accession>
<keyword evidence="1" id="KW-0560">Oxidoreductase</keyword>
<comment type="similarity">
    <text evidence="1">Belongs to the iodothyronine deiodinase family.</text>
</comment>
<evidence type="ECO:0000256" key="2">
    <source>
        <dbReference type="SAM" id="MobiDB-lite"/>
    </source>
</evidence>
<dbReference type="GO" id="GO:0042446">
    <property type="term" value="P:hormone biosynthetic process"/>
    <property type="evidence" value="ECO:0007669"/>
    <property type="project" value="UniProtKB-KW"/>
</dbReference>
<dbReference type="PANTHER" id="PTHR11781">
    <property type="entry name" value="IODOTHYRONINE DEIODINASE"/>
    <property type="match status" value="1"/>
</dbReference>
<dbReference type="Pfam" id="PF00837">
    <property type="entry name" value="T4_deiodinase"/>
    <property type="match status" value="1"/>
</dbReference>